<feature type="compositionally biased region" description="Basic and acidic residues" evidence="8">
    <location>
        <begin position="505"/>
        <end position="516"/>
    </location>
</feature>
<dbReference type="GeneID" id="8858929"/>
<feature type="compositionally biased region" description="Basic and acidic residues" evidence="8">
    <location>
        <begin position="234"/>
        <end position="245"/>
    </location>
</feature>
<name>D2UZY4_NAEGR</name>
<comment type="subunit">
    <text evidence="7">Associated with the spliceosome.</text>
</comment>
<feature type="region of interest" description="Disordered" evidence="8">
    <location>
        <begin position="1"/>
        <end position="51"/>
    </location>
</feature>
<comment type="subcellular location">
    <subcellularLocation>
        <location evidence="1 7">Nucleus</location>
    </subcellularLocation>
</comment>
<dbReference type="GO" id="GO:0030628">
    <property type="term" value="F:pre-mRNA 3'-splice site binding"/>
    <property type="evidence" value="ECO:0007669"/>
    <property type="project" value="UniProtKB-UniRule"/>
</dbReference>
<evidence type="ECO:0000313" key="11">
    <source>
        <dbReference type="Proteomes" id="UP000006671"/>
    </source>
</evidence>
<dbReference type="PANTHER" id="PTHR12942:SF2">
    <property type="entry name" value="PRE-MRNA-SPLICING FACTOR SLU7"/>
    <property type="match status" value="1"/>
</dbReference>
<evidence type="ECO:0000256" key="4">
    <source>
        <dbReference type="ARBA" id="ARBA00022728"/>
    </source>
</evidence>
<keyword evidence="5 7" id="KW-0508">mRNA splicing</keyword>
<feature type="compositionally biased region" description="Basic and acidic residues" evidence="8">
    <location>
        <begin position="19"/>
        <end position="51"/>
    </location>
</feature>
<dbReference type="GO" id="GO:0000398">
    <property type="term" value="P:mRNA splicing, via spliceosome"/>
    <property type="evidence" value="ECO:0007669"/>
    <property type="project" value="UniProtKB-UniRule"/>
</dbReference>
<dbReference type="OMA" id="KYAWESQ"/>
<sequence>MSSSNNKSNPSASASSQRLSRDEYKKQQLIEEARKNGLVMPEKDEQGRDINPHIPQYIKQAPWYLDRGAPSLDHQRYSEKEKDEFGNWYNRGIKIQAATKYRKGACKNCGSMTHKEKECTERPRRKGAALTNSDIAPDDLIHNIQVKGFEAKRDNWNGYDSSLYAKEVVEVHQELEKERKKNKDRQLHEKMIEKQRKKEQRNQEKDNENKQNNNSDSSDDEYFSSSDSGDEDLDKSGRSGKKEVKTTSVSQSIRTREDIPKYLYNLELDSAHYDSKTRSMRGNPLPFVDPSEAPYTGDNATKKTGEYNEFIQAQKFMWDAVNRGEDINIASVPSQAFMAHSHFKQKKRELEETRKKAIVERYGGEKFLNKPQEYVTAQTENYAEYSTSGRIIGGKHQATIKSKYEEDVFYNGHTSVFGSHWDPNKGWGFRCCRQFDRKCFCNSNNNILETSTTTKEEPITINSKQNENIRKSEFSYPIQQEKKRKLETGSPYSKSNYQISEQEMEEYRKKKSHFEDPMNSLPKDY</sequence>
<feature type="region of interest" description="Disordered" evidence="8">
    <location>
        <begin position="453"/>
        <end position="525"/>
    </location>
</feature>
<protein>
    <recommendedName>
        <fullName evidence="7">Pre-mRNA-splicing factor SLU7</fullName>
    </recommendedName>
</protein>
<evidence type="ECO:0000259" key="9">
    <source>
        <dbReference type="Pfam" id="PF11708"/>
    </source>
</evidence>
<evidence type="ECO:0000256" key="8">
    <source>
        <dbReference type="SAM" id="MobiDB-lite"/>
    </source>
</evidence>
<evidence type="ECO:0000313" key="10">
    <source>
        <dbReference type="EMBL" id="EFC50244.1"/>
    </source>
</evidence>
<keyword evidence="3 7" id="KW-0507">mRNA processing</keyword>
<dbReference type="STRING" id="5762.D2UZY4"/>
<proteinExistence type="inferred from homology"/>
<feature type="region of interest" description="Disordered" evidence="8">
    <location>
        <begin position="195"/>
        <end position="252"/>
    </location>
</feature>
<dbReference type="FunCoup" id="D2UZY4">
    <property type="interactions" value="562"/>
</dbReference>
<evidence type="ECO:0000256" key="7">
    <source>
        <dbReference type="RuleBase" id="RU367071"/>
    </source>
</evidence>
<dbReference type="InParanoid" id="D2UZY4"/>
<evidence type="ECO:0000256" key="1">
    <source>
        <dbReference type="ARBA" id="ARBA00004123"/>
    </source>
</evidence>
<comment type="function">
    <text evidence="7">Involved in pre-mRNA splicing.</text>
</comment>
<feature type="compositionally biased region" description="Polar residues" evidence="8">
    <location>
        <begin position="490"/>
        <end position="501"/>
    </location>
</feature>
<dbReference type="Proteomes" id="UP000006671">
    <property type="component" value="Unassembled WGS sequence"/>
</dbReference>
<evidence type="ECO:0000256" key="2">
    <source>
        <dbReference type="ARBA" id="ARBA00007203"/>
    </source>
</evidence>
<dbReference type="KEGG" id="ngr:NAEGRDRAFT_34959"/>
<evidence type="ECO:0000256" key="3">
    <source>
        <dbReference type="ARBA" id="ARBA00022664"/>
    </source>
</evidence>
<keyword evidence="4 7" id="KW-0747">Spliceosome</keyword>
<gene>
    <name evidence="10" type="ORF">NAEGRDRAFT_34959</name>
</gene>
<feature type="domain" description="Pre-mRNA-splicing factor SLU7" evidence="9">
    <location>
        <begin position="148"/>
        <end position="419"/>
    </location>
</feature>
<evidence type="ECO:0000256" key="5">
    <source>
        <dbReference type="ARBA" id="ARBA00023187"/>
    </source>
</evidence>
<dbReference type="GO" id="GO:0005681">
    <property type="term" value="C:spliceosomal complex"/>
    <property type="evidence" value="ECO:0007669"/>
    <property type="project" value="UniProtKB-UniRule"/>
</dbReference>
<dbReference type="RefSeq" id="XP_002682988.1">
    <property type="nucleotide sequence ID" value="XM_002682942.1"/>
</dbReference>
<keyword evidence="6 7" id="KW-0539">Nucleus</keyword>
<dbReference type="VEuPathDB" id="AmoebaDB:NAEGRDRAFT_34959"/>
<dbReference type="PANTHER" id="PTHR12942">
    <property type="entry name" value="STEP II SPLICING FACTOR SLU7"/>
    <property type="match status" value="1"/>
</dbReference>
<dbReference type="OrthoDB" id="249612at2759"/>
<accession>D2UZY4</accession>
<organism evidence="11">
    <name type="scientific">Naegleria gruberi</name>
    <name type="common">Amoeba</name>
    <dbReference type="NCBI Taxonomy" id="5762"/>
    <lineage>
        <taxon>Eukaryota</taxon>
        <taxon>Discoba</taxon>
        <taxon>Heterolobosea</taxon>
        <taxon>Tetramitia</taxon>
        <taxon>Eutetramitia</taxon>
        <taxon>Vahlkampfiidae</taxon>
        <taxon>Naegleria</taxon>
    </lineage>
</organism>
<dbReference type="Pfam" id="PF11708">
    <property type="entry name" value="Slu7"/>
    <property type="match status" value="1"/>
</dbReference>
<feature type="compositionally biased region" description="Low complexity" evidence="8">
    <location>
        <begin position="1"/>
        <end position="16"/>
    </location>
</feature>
<keyword evidence="11" id="KW-1185">Reference proteome</keyword>
<feature type="compositionally biased region" description="Basic and acidic residues" evidence="8">
    <location>
        <begin position="195"/>
        <end position="209"/>
    </location>
</feature>
<feature type="compositionally biased region" description="Acidic residues" evidence="8">
    <location>
        <begin position="217"/>
        <end position="233"/>
    </location>
</feature>
<dbReference type="InterPro" id="IPR021715">
    <property type="entry name" value="Slu7_dom"/>
</dbReference>
<comment type="similarity">
    <text evidence="2 7">Belongs to the SLU7 family.</text>
</comment>
<dbReference type="AlphaFoldDB" id="D2UZY4"/>
<reference evidence="10 11" key="1">
    <citation type="journal article" date="2010" name="Cell">
        <title>The genome of Naegleria gruberi illuminates early eukaryotic versatility.</title>
        <authorList>
            <person name="Fritz-Laylin L.K."/>
            <person name="Prochnik S.E."/>
            <person name="Ginger M.L."/>
            <person name="Dacks J.B."/>
            <person name="Carpenter M.L."/>
            <person name="Field M.C."/>
            <person name="Kuo A."/>
            <person name="Paredez A."/>
            <person name="Chapman J."/>
            <person name="Pham J."/>
            <person name="Shu S."/>
            <person name="Neupane R."/>
            <person name="Cipriano M."/>
            <person name="Mancuso J."/>
            <person name="Tu H."/>
            <person name="Salamov A."/>
            <person name="Lindquist E."/>
            <person name="Shapiro H."/>
            <person name="Lucas S."/>
            <person name="Grigoriev I.V."/>
            <person name="Cande W.Z."/>
            <person name="Fulton C."/>
            <person name="Rokhsar D.S."/>
            <person name="Dawson S.C."/>
        </authorList>
    </citation>
    <scope>NUCLEOTIDE SEQUENCE [LARGE SCALE GENOMIC DNA]</scope>
    <source>
        <strain evidence="10 11">NEG-M</strain>
    </source>
</reference>
<dbReference type="EMBL" id="GG738846">
    <property type="protein sequence ID" value="EFC50244.1"/>
    <property type="molecule type" value="Genomic_DNA"/>
</dbReference>
<evidence type="ECO:0000256" key="6">
    <source>
        <dbReference type="ARBA" id="ARBA00023242"/>
    </source>
</evidence>
<dbReference type="InterPro" id="IPR039974">
    <property type="entry name" value="Splicing_factor_SLU7"/>
</dbReference>
<dbReference type="eggNOG" id="KOG2560">
    <property type="taxonomic scope" value="Eukaryota"/>
</dbReference>